<dbReference type="GO" id="GO:0016747">
    <property type="term" value="F:acyltransferase activity, transferring groups other than amino-acyl groups"/>
    <property type="evidence" value="ECO:0007669"/>
    <property type="project" value="InterPro"/>
</dbReference>
<name>A0A1E8FF73_9ALTE</name>
<dbReference type="RefSeq" id="WP_070177071.1">
    <property type="nucleotide sequence ID" value="NZ_BMJR01000003.1"/>
</dbReference>
<proteinExistence type="inferred from homology"/>
<dbReference type="InterPro" id="IPR000182">
    <property type="entry name" value="GNAT_dom"/>
</dbReference>
<dbReference type="OrthoDB" id="9801656at2"/>
<dbReference type="Pfam" id="PF13302">
    <property type="entry name" value="Acetyltransf_3"/>
    <property type="match status" value="1"/>
</dbReference>
<comment type="caution">
    <text evidence="5">The sequence shown here is derived from an EMBL/GenBank/DDBJ whole genome shotgun (WGS) entry which is preliminary data.</text>
</comment>
<reference evidence="5 6" key="1">
    <citation type="submission" date="2016-09" db="EMBL/GenBank/DDBJ databases">
        <title>Alteromonas lipolytica, a new species isolated from sea water.</title>
        <authorList>
            <person name="Wu Y.-H."/>
            <person name="Cheng H."/>
            <person name="Xu X.-W."/>
        </authorList>
    </citation>
    <scope>NUCLEOTIDE SEQUENCE [LARGE SCALE GENOMIC DNA]</scope>
    <source>
        <strain evidence="5 6">JW12</strain>
    </source>
</reference>
<protein>
    <submittedName>
        <fullName evidence="5">GNAT family N-acetyltransferase</fullName>
    </submittedName>
</protein>
<gene>
    <name evidence="5" type="ORF">BFC17_21610</name>
</gene>
<keyword evidence="2" id="KW-0012">Acyltransferase</keyword>
<sequence length="163" mass="18577">MLTLRPFCESDIQPLTTILNQPDVVRYLSTKIPYPYTTEDAKWWVAEGSQSGVVRAIEVDEQLVGCIGVMPGEFEYERSGEIGYWLAQSHWRRGITSQAIKLIVEEVFTTTQLERIFATVFSSNHPSKQLLLRCGFTQEATLKKAIFKNGQFYDSCVFAIIKD</sequence>
<keyword evidence="1 5" id="KW-0808">Transferase</keyword>
<dbReference type="AlphaFoldDB" id="A0A1E8FF73"/>
<evidence type="ECO:0000259" key="4">
    <source>
        <dbReference type="PROSITE" id="PS51186"/>
    </source>
</evidence>
<dbReference type="Gene3D" id="3.40.630.30">
    <property type="match status" value="1"/>
</dbReference>
<dbReference type="PANTHER" id="PTHR43792">
    <property type="entry name" value="GNAT FAMILY, PUTATIVE (AFU_ORTHOLOGUE AFUA_3G00765)-RELATED-RELATED"/>
    <property type="match status" value="1"/>
</dbReference>
<evidence type="ECO:0000256" key="3">
    <source>
        <dbReference type="ARBA" id="ARBA00038502"/>
    </source>
</evidence>
<dbReference type="PROSITE" id="PS51186">
    <property type="entry name" value="GNAT"/>
    <property type="match status" value="1"/>
</dbReference>
<dbReference type="SUPFAM" id="SSF55729">
    <property type="entry name" value="Acyl-CoA N-acyltransferases (Nat)"/>
    <property type="match status" value="1"/>
</dbReference>
<dbReference type="InterPro" id="IPR051531">
    <property type="entry name" value="N-acetyltransferase"/>
</dbReference>
<keyword evidence="6" id="KW-1185">Reference proteome</keyword>
<organism evidence="5 6">
    <name type="scientific">Alteromonas lipolytica</name>
    <dbReference type="NCBI Taxonomy" id="1856405"/>
    <lineage>
        <taxon>Bacteria</taxon>
        <taxon>Pseudomonadati</taxon>
        <taxon>Pseudomonadota</taxon>
        <taxon>Gammaproteobacteria</taxon>
        <taxon>Alteromonadales</taxon>
        <taxon>Alteromonadaceae</taxon>
        <taxon>Alteromonas/Salinimonas group</taxon>
        <taxon>Alteromonas</taxon>
    </lineage>
</organism>
<dbReference type="Proteomes" id="UP000176037">
    <property type="component" value="Unassembled WGS sequence"/>
</dbReference>
<dbReference type="PANTHER" id="PTHR43792:SF8">
    <property type="entry name" value="[RIBOSOMAL PROTEIN US5]-ALANINE N-ACETYLTRANSFERASE"/>
    <property type="match status" value="1"/>
</dbReference>
<comment type="similarity">
    <text evidence="3">Belongs to the acetyltransferase family. RimJ subfamily.</text>
</comment>
<evidence type="ECO:0000313" key="5">
    <source>
        <dbReference type="EMBL" id="OFI34143.1"/>
    </source>
</evidence>
<evidence type="ECO:0000256" key="2">
    <source>
        <dbReference type="ARBA" id="ARBA00023315"/>
    </source>
</evidence>
<accession>A0A1E8FF73</accession>
<dbReference type="InterPro" id="IPR016181">
    <property type="entry name" value="Acyl_CoA_acyltransferase"/>
</dbReference>
<evidence type="ECO:0000313" key="6">
    <source>
        <dbReference type="Proteomes" id="UP000176037"/>
    </source>
</evidence>
<dbReference type="EMBL" id="MJIC01000014">
    <property type="protein sequence ID" value="OFI34143.1"/>
    <property type="molecule type" value="Genomic_DNA"/>
</dbReference>
<dbReference type="STRING" id="1856405.BFC17_21610"/>
<evidence type="ECO:0000256" key="1">
    <source>
        <dbReference type="ARBA" id="ARBA00022679"/>
    </source>
</evidence>
<feature type="domain" description="N-acetyltransferase" evidence="4">
    <location>
        <begin position="2"/>
        <end position="159"/>
    </location>
</feature>